<dbReference type="EMBL" id="JARTLI010000006">
    <property type="protein sequence ID" value="MED5051500.1"/>
    <property type="molecule type" value="Genomic_DNA"/>
</dbReference>
<feature type="domain" description="HAMP" evidence="9">
    <location>
        <begin position="217"/>
        <end position="275"/>
    </location>
</feature>
<dbReference type="InterPro" id="IPR003660">
    <property type="entry name" value="HAMP_dom"/>
</dbReference>
<keyword evidence="4 6" id="KW-0807">Transducer</keyword>
<evidence type="ECO:0000259" key="9">
    <source>
        <dbReference type="PROSITE" id="PS50885"/>
    </source>
</evidence>
<dbReference type="PANTHER" id="PTHR32089">
    <property type="entry name" value="METHYL-ACCEPTING CHEMOTAXIS PROTEIN MCPB"/>
    <property type="match status" value="1"/>
</dbReference>
<accession>A0ABD5IT61</accession>
<comment type="subcellular location">
    <subcellularLocation>
        <location evidence="1">Cell membrane</location>
    </subcellularLocation>
</comment>
<reference evidence="10 11" key="1">
    <citation type="submission" date="2023-03" db="EMBL/GenBank/DDBJ databases">
        <title>Bacillus Genome Sequencing.</title>
        <authorList>
            <person name="Dunlap C."/>
        </authorList>
    </citation>
    <scope>NUCLEOTIDE SEQUENCE [LARGE SCALE GENOMIC DNA]</scope>
    <source>
        <strain evidence="10 11">NRS-38</strain>
    </source>
</reference>
<dbReference type="SMART" id="SM00283">
    <property type="entry name" value="MA"/>
    <property type="match status" value="1"/>
</dbReference>
<evidence type="ECO:0000313" key="11">
    <source>
        <dbReference type="Proteomes" id="UP001339962"/>
    </source>
</evidence>
<keyword evidence="7" id="KW-1133">Transmembrane helix</keyword>
<dbReference type="InterPro" id="IPR004089">
    <property type="entry name" value="MCPsignal_dom"/>
</dbReference>
<organism evidence="10 11">
    <name type="scientific">Anoxybacteroides rupiense</name>
    <dbReference type="NCBI Taxonomy" id="311460"/>
    <lineage>
        <taxon>Bacteria</taxon>
        <taxon>Bacillati</taxon>
        <taxon>Bacillota</taxon>
        <taxon>Bacilli</taxon>
        <taxon>Bacillales</taxon>
        <taxon>Anoxybacillaceae</taxon>
        <taxon>Anoxybacteroides</taxon>
    </lineage>
</organism>
<evidence type="ECO:0000259" key="8">
    <source>
        <dbReference type="PROSITE" id="PS50111"/>
    </source>
</evidence>
<comment type="similarity">
    <text evidence="5">Belongs to the methyl-accepting chemotaxis (MCP) protein family.</text>
</comment>
<dbReference type="AlphaFoldDB" id="A0ABD5IT61"/>
<evidence type="ECO:0000256" key="6">
    <source>
        <dbReference type="PROSITE-ProRule" id="PRU00284"/>
    </source>
</evidence>
<evidence type="ECO:0000313" key="10">
    <source>
        <dbReference type="EMBL" id="MED5051500.1"/>
    </source>
</evidence>
<feature type="transmembrane region" description="Helical" evidence="7">
    <location>
        <begin position="12"/>
        <end position="35"/>
    </location>
</feature>
<comment type="caution">
    <text evidence="10">The sequence shown here is derived from an EMBL/GenBank/DDBJ whole genome shotgun (WGS) entry which is preliminary data.</text>
</comment>
<dbReference type="PROSITE" id="PS50885">
    <property type="entry name" value="HAMP"/>
    <property type="match status" value="1"/>
</dbReference>
<gene>
    <name evidence="10" type="ORF">P9850_06440</name>
</gene>
<keyword evidence="3 7" id="KW-0472">Membrane</keyword>
<keyword evidence="7" id="KW-0812">Transmembrane</keyword>
<dbReference type="CDD" id="cd11386">
    <property type="entry name" value="MCP_signal"/>
    <property type="match status" value="1"/>
</dbReference>
<keyword evidence="2" id="KW-1003">Cell membrane</keyword>
<dbReference type="Proteomes" id="UP001339962">
    <property type="component" value="Unassembled WGS sequence"/>
</dbReference>
<dbReference type="Gene3D" id="6.10.340.10">
    <property type="match status" value="1"/>
</dbReference>
<evidence type="ECO:0000256" key="2">
    <source>
        <dbReference type="ARBA" id="ARBA00022475"/>
    </source>
</evidence>
<dbReference type="CDD" id="cd06225">
    <property type="entry name" value="HAMP"/>
    <property type="match status" value="1"/>
</dbReference>
<proteinExistence type="inferred from homology"/>
<evidence type="ECO:0000256" key="1">
    <source>
        <dbReference type="ARBA" id="ARBA00004236"/>
    </source>
</evidence>
<evidence type="ECO:0000256" key="5">
    <source>
        <dbReference type="ARBA" id="ARBA00029447"/>
    </source>
</evidence>
<dbReference type="GO" id="GO:0005886">
    <property type="term" value="C:plasma membrane"/>
    <property type="evidence" value="ECO:0007669"/>
    <property type="project" value="UniProtKB-SubCell"/>
</dbReference>
<evidence type="ECO:0000256" key="7">
    <source>
        <dbReference type="SAM" id="Phobius"/>
    </source>
</evidence>
<dbReference type="SUPFAM" id="SSF58104">
    <property type="entry name" value="Methyl-accepting chemotaxis protein (MCP) signaling domain"/>
    <property type="match status" value="1"/>
</dbReference>
<dbReference type="SUPFAM" id="SSF103190">
    <property type="entry name" value="Sensory domain-like"/>
    <property type="match status" value="1"/>
</dbReference>
<evidence type="ECO:0000256" key="3">
    <source>
        <dbReference type="ARBA" id="ARBA00023136"/>
    </source>
</evidence>
<protein>
    <submittedName>
        <fullName evidence="10">Methyl-accepting chemotaxis protein</fullName>
    </submittedName>
</protein>
<sequence>MPQIKRSLATRLSLWMAGTFVALTLVNAFVFSYIVQQASKRTVGSYAAEQAKNITGMLDTEKYASFLQQPAENDTYWQLREQLNDIREKIGALYVYTLRVDGQKLSIMIDGQPPGSEVASAIGDSTSSTTLKDIDGALNGKTDYTDIVHDQQYGDYLSAFAPIMHNGKMIGVLGVDLPANYVEQTMSAVKEQIRGPFLLGSAMVAILISAGIFLYLRRRFRPLTLLTAASEQMAAGKLGEAHQEILQLRDKGNDELFALIRSFKTMVDQMSLLIDKIKHSNDWMVQASSELQSHAAFTEEQNEKMVKTAGIVHSYSQQQLESMRESNAAIQEMATGIQRVAHSSSLLAESAEEMNRDVQTGDRHVDQAMQQMESMYAKIKETANCIQQLSEGTDEISHILDVIRGISEQTNLLALNASIEAARAGESGRGFAVVANEVRKLAEHSKSSVDTIGKMMDRFRITTEQAVQQMEQGEQEANAGRGQVAEIRSIFANIVTNVQKNTDEVQELSAIAQQMSAGTEEIAAAVEHTLSAAREVSGSISTMVQSVEHQGQLAKQLSEMARRIHGVSDELHEQIRQFRG</sequence>
<dbReference type="InterPro" id="IPR004090">
    <property type="entry name" value="Chemotax_Me-accpt_rcpt"/>
</dbReference>
<dbReference type="PANTHER" id="PTHR32089:SF112">
    <property type="entry name" value="LYSOZYME-LIKE PROTEIN-RELATED"/>
    <property type="match status" value="1"/>
</dbReference>
<dbReference type="Gene3D" id="1.10.287.950">
    <property type="entry name" value="Methyl-accepting chemotaxis protein"/>
    <property type="match status" value="1"/>
</dbReference>
<dbReference type="Pfam" id="PF00015">
    <property type="entry name" value="MCPsignal"/>
    <property type="match status" value="1"/>
</dbReference>
<dbReference type="PROSITE" id="PS50111">
    <property type="entry name" value="CHEMOTAXIS_TRANSDUC_2"/>
    <property type="match status" value="1"/>
</dbReference>
<dbReference type="RefSeq" id="WP_328217713.1">
    <property type="nucleotide sequence ID" value="NZ_JARTLI010000006.1"/>
</dbReference>
<feature type="transmembrane region" description="Helical" evidence="7">
    <location>
        <begin position="197"/>
        <end position="216"/>
    </location>
</feature>
<evidence type="ECO:0000256" key="4">
    <source>
        <dbReference type="ARBA" id="ARBA00023224"/>
    </source>
</evidence>
<name>A0ABD5IT61_9BACL</name>
<feature type="domain" description="Methyl-accepting transducer" evidence="8">
    <location>
        <begin position="294"/>
        <end position="530"/>
    </location>
</feature>
<dbReference type="InterPro" id="IPR029151">
    <property type="entry name" value="Sensor-like_sf"/>
</dbReference>
<dbReference type="PRINTS" id="PR00260">
    <property type="entry name" value="CHEMTRNSDUCR"/>
</dbReference>
<dbReference type="GO" id="GO:0007165">
    <property type="term" value="P:signal transduction"/>
    <property type="evidence" value="ECO:0007669"/>
    <property type="project" value="UniProtKB-KW"/>
</dbReference>